<feature type="transmembrane region" description="Helical" evidence="1">
    <location>
        <begin position="7"/>
        <end position="28"/>
    </location>
</feature>
<keyword evidence="1" id="KW-1133">Transmembrane helix</keyword>
<comment type="caution">
    <text evidence="2">The sequence shown here is derived from an EMBL/GenBank/DDBJ whole genome shotgun (WGS) entry which is preliminary data.</text>
</comment>
<evidence type="ECO:0000256" key="1">
    <source>
        <dbReference type="SAM" id="Phobius"/>
    </source>
</evidence>
<feature type="transmembrane region" description="Helical" evidence="1">
    <location>
        <begin position="34"/>
        <end position="56"/>
    </location>
</feature>
<proteinExistence type="predicted"/>
<keyword evidence="1" id="KW-0812">Transmembrane</keyword>
<dbReference type="STRING" id="1798531.A2392_01200"/>
<protein>
    <submittedName>
        <fullName evidence="2">Uncharacterized protein</fullName>
    </submittedName>
</protein>
<evidence type="ECO:0000313" key="3">
    <source>
        <dbReference type="Proteomes" id="UP000177395"/>
    </source>
</evidence>
<keyword evidence="1" id="KW-0472">Membrane</keyword>
<dbReference type="EMBL" id="MFMS01000002">
    <property type="protein sequence ID" value="OGG86064.1"/>
    <property type="molecule type" value="Genomic_DNA"/>
</dbReference>
<sequence>MQTNHLGTTFGVVLLFTLVSAFLIRMFFGFEIALLSTICLGTAFILAGIVGLENIIKMSSHKGTKYISPDER</sequence>
<dbReference type="Proteomes" id="UP000177395">
    <property type="component" value="Unassembled WGS sequence"/>
</dbReference>
<organism evidence="2 3">
    <name type="scientific">Candidatus Kaiserbacteria bacterium RIFOXYB1_FULL_46_14</name>
    <dbReference type="NCBI Taxonomy" id="1798531"/>
    <lineage>
        <taxon>Bacteria</taxon>
        <taxon>Candidatus Kaiseribacteriota</taxon>
    </lineage>
</organism>
<accession>A0A1F6FJM5</accession>
<gene>
    <name evidence="2" type="ORF">A2392_01200</name>
</gene>
<reference evidence="2 3" key="1">
    <citation type="journal article" date="2016" name="Nat. Commun.">
        <title>Thousands of microbial genomes shed light on interconnected biogeochemical processes in an aquifer system.</title>
        <authorList>
            <person name="Anantharaman K."/>
            <person name="Brown C.T."/>
            <person name="Hug L.A."/>
            <person name="Sharon I."/>
            <person name="Castelle C.J."/>
            <person name="Probst A.J."/>
            <person name="Thomas B.C."/>
            <person name="Singh A."/>
            <person name="Wilkins M.J."/>
            <person name="Karaoz U."/>
            <person name="Brodie E.L."/>
            <person name="Williams K.H."/>
            <person name="Hubbard S.S."/>
            <person name="Banfield J.F."/>
        </authorList>
    </citation>
    <scope>NUCLEOTIDE SEQUENCE [LARGE SCALE GENOMIC DNA]</scope>
</reference>
<dbReference type="AlphaFoldDB" id="A0A1F6FJM5"/>
<evidence type="ECO:0000313" key="2">
    <source>
        <dbReference type="EMBL" id="OGG86064.1"/>
    </source>
</evidence>
<name>A0A1F6FJM5_9BACT</name>